<reference evidence="2" key="1">
    <citation type="submission" date="2013-05" db="EMBL/GenBank/DDBJ databases">
        <title>Draft genome sequences of six wheat associated Fusarium spp. isolates.</title>
        <authorList>
            <person name="Moolhuijzen P.M."/>
            <person name="Manners J.M."/>
            <person name="Wilcox S."/>
            <person name="Bellgard M.I."/>
            <person name="Gardiner D.M."/>
        </authorList>
    </citation>
    <scope>NUCLEOTIDE SEQUENCE</scope>
    <source>
        <strain evidence="2">CS5907</strain>
    </source>
</reference>
<organism evidence="2">
    <name type="scientific">Fusarium acuminatum CS5907</name>
    <dbReference type="NCBI Taxonomy" id="1318461"/>
    <lineage>
        <taxon>Eukaryota</taxon>
        <taxon>Fungi</taxon>
        <taxon>Dikarya</taxon>
        <taxon>Ascomycota</taxon>
        <taxon>Pezizomycotina</taxon>
        <taxon>Sordariomycetes</taxon>
        <taxon>Hypocreomycetidae</taxon>
        <taxon>Hypocreales</taxon>
        <taxon>Nectriaceae</taxon>
        <taxon>Fusarium</taxon>
        <taxon>Fusarium tricinctum species complex</taxon>
    </lineage>
</organism>
<feature type="region of interest" description="Disordered" evidence="1">
    <location>
        <begin position="1"/>
        <end position="45"/>
    </location>
</feature>
<dbReference type="EMBL" id="CBMG010002587">
    <property type="protein sequence ID" value="CEG03823.1"/>
    <property type="molecule type" value="Genomic_DNA"/>
</dbReference>
<proteinExistence type="predicted"/>
<name>A0A090M9M0_9HYPO</name>
<evidence type="ECO:0000313" key="2">
    <source>
        <dbReference type="EMBL" id="CEG03823.1"/>
    </source>
</evidence>
<gene>
    <name evidence="2" type="ORF">BN851_0117150</name>
</gene>
<evidence type="ECO:0000256" key="1">
    <source>
        <dbReference type="SAM" id="MobiDB-lite"/>
    </source>
</evidence>
<sequence>MYCGSHTHLFRDCPNKAQPRRTFKEAAQEQEQAPPERLALPSTERLALPSTERLALPPSAPPVAAGWEAVWEPTIGQYFMRPAVVPTQIGMRKLRFEQ</sequence>
<comment type="caution">
    <text evidence="2">The sequence shown here is derived from an EMBL/GenBank/DDBJ whole genome shotgun (WGS) entry which is preliminary data.</text>
</comment>
<protein>
    <submittedName>
        <fullName evidence="2">WGS project CBMG000000000 data, contig CS5907-c002599</fullName>
    </submittedName>
</protein>
<accession>A0A090M9M0</accession>
<dbReference type="AlphaFoldDB" id="A0A090M9M0"/>